<sequence>MALRLPVGEVTALLGPGLVRCRIMAGLDDGSGRGEGGGPAAVTRLQFGKHAAVATRLAAIREARGALVLADRVTDGLEPGGRREVLVALRDLAATGVAVLVNDADPVAALAVAGGVLRADRTGGLALERADEGIEKSYLAS</sequence>
<accession>A0ABV9YLD3</accession>
<reference evidence="2" key="1">
    <citation type="journal article" date="2019" name="Int. J. Syst. Evol. Microbiol.">
        <title>The Global Catalogue of Microorganisms (GCM) 10K type strain sequencing project: providing services to taxonomists for standard genome sequencing and annotation.</title>
        <authorList>
            <consortium name="The Broad Institute Genomics Platform"/>
            <consortium name="The Broad Institute Genome Sequencing Center for Infectious Disease"/>
            <person name="Wu L."/>
            <person name="Ma J."/>
        </authorList>
    </citation>
    <scope>NUCLEOTIDE SEQUENCE [LARGE SCALE GENOMIC DNA]</scope>
    <source>
        <strain evidence="2">CGMCC 4.7093</strain>
    </source>
</reference>
<evidence type="ECO:0000313" key="1">
    <source>
        <dbReference type="EMBL" id="MFC5063698.1"/>
    </source>
</evidence>
<name>A0ABV9YLD3_9PSEU</name>
<dbReference type="Proteomes" id="UP001595947">
    <property type="component" value="Unassembled WGS sequence"/>
</dbReference>
<gene>
    <name evidence="1" type="ORF">ACFPBZ_15865</name>
</gene>
<organism evidence="1 2">
    <name type="scientific">Actinomycetospora atypica</name>
    <dbReference type="NCBI Taxonomy" id="1290095"/>
    <lineage>
        <taxon>Bacteria</taxon>
        <taxon>Bacillati</taxon>
        <taxon>Actinomycetota</taxon>
        <taxon>Actinomycetes</taxon>
        <taxon>Pseudonocardiales</taxon>
        <taxon>Pseudonocardiaceae</taxon>
        <taxon>Actinomycetospora</taxon>
    </lineage>
</organism>
<comment type="caution">
    <text evidence="1">The sequence shown here is derived from an EMBL/GenBank/DDBJ whole genome shotgun (WGS) entry which is preliminary data.</text>
</comment>
<dbReference type="EMBL" id="JBHSIV010000016">
    <property type="protein sequence ID" value="MFC5063698.1"/>
    <property type="molecule type" value="Genomic_DNA"/>
</dbReference>
<dbReference type="RefSeq" id="WP_378037046.1">
    <property type="nucleotide sequence ID" value="NZ_JBHSIV010000016.1"/>
</dbReference>
<proteinExistence type="predicted"/>
<keyword evidence="2" id="KW-1185">Reference proteome</keyword>
<protein>
    <submittedName>
        <fullName evidence="1">Uncharacterized protein</fullName>
    </submittedName>
</protein>
<evidence type="ECO:0000313" key="2">
    <source>
        <dbReference type="Proteomes" id="UP001595947"/>
    </source>
</evidence>